<name>A0A1F6V795_9BACT</name>
<gene>
    <name evidence="2" type="ORF">A2642_04505</name>
</gene>
<dbReference type="Pfam" id="PF04073">
    <property type="entry name" value="tRNA_edit"/>
    <property type="match status" value="1"/>
</dbReference>
<dbReference type="Gene3D" id="3.90.960.10">
    <property type="entry name" value="YbaK/aminoacyl-tRNA synthetase-associated domain"/>
    <property type="match status" value="1"/>
</dbReference>
<reference evidence="2 3" key="1">
    <citation type="journal article" date="2016" name="Nat. Commun.">
        <title>Thousands of microbial genomes shed light on interconnected biogeochemical processes in an aquifer system.</title>
        <authorList>
            <person name="Anantharaman K."/>
            <person name="Brown C.T."/>
            <person name="Hug L.A."/>
            <person name="Sharon I."/>
            <person name="Castelle C.J."/>
            <person name="Probst A.J."/>
            <person name="Thomas B.C."/>
            <person name="Singh A."/>
            <person name="Wilkins M.J."/>
            <person name="Karaoz U."/>
            <person name="Brodie E.L."/>
            <person name="Williams K.H."/>
            <person name="Hubbard S.S."/>
            <person name="Banfield J.F."/>
        </authorList>
    </citation>
    <scope>NUCLEOTIDE SEQUENCE [LARGE SCALE GENOMIC DNA]</scope>
</reference>
<dbReference type="PANTHER" id="PTHR30411:SF9">
    <property type="entry name" value="MULTIFUNCTIONAL SER_THR-TRNA DEACYLASE PROXP-Y"/>
    <property type="match status" value="1"/>
</dbReference>
<dbReference type="EMBL" id="MFTJ01000025">
    <property type="protein sequence ID" value="OGI65580.1"/>
    <property type="molecule type" value="Genomic_DNA"/>
</dbReference>
<dbReference type="InterPro" id="IPR007214">
    <property type="entry name" value="YbaK/aa-tRNA-synth-assoc-dom"/>
</dbReference>
<feature type="domain" description="YbaK/aminoacyl-tRNA synthetase-associated" evidence="1">
    <location>
        <begin position="25"/>
        <end position="144"/>
    </location>
</feature>
<comment type="caution">
    <text evidence="2">The sequence shown here is derived from an EMBL/GenBank/DDBJ whole genome shotgun (WGS) entry which is preliminary data.</text>
</comment>
<sequence>MSQAEVERIKTFFSSLDIHPTYLEHEAVITSADAAQTRGFELRQGIKALLFTNGEEWVIVNVAADRKIDSKKVAATLGWSKSKICMATADEVVAKTGCEIGAVPPFGHAQRIPILVDVGVYENVESAFNIGLRTHSVKIETRLMKKVFEQLQAREGDFVREQD</sequence>
<evidence type="ECO:0000313" key="2">
    <source>
        <dbReference type="EMBL" id="OGI65580.1"/>
    </source>
</evidence>
<evidence type="ECO:0000259" key="1">
    <source>
        <dbReference type="Pfam" id="PF04073"/>
    </source>
</evidence>
<dbReference type="GO" id="GO:0002161">
    <property type="term" value="F:aminoacyl-tRNA deacylase activity"/>
    <property type="evidence" value="ECO:0007669"/>
    <property type="project" value="InterPro"/>
</dbReference>
<accession>A0A1F6V795</accession>
<dbReference type="Proteomes" id="UP000178700">
    <property type="component" value="Unassembled WGS sequence"/>
</dbReference>
<organism evidence="2 3">
    <name type="scientific">Candidatus Nomurabacteria bacterium RIFCSPHIGHO2_01_FULL_39_10</name>
    <dbReference type="NCBI Taxonomy" id="1801733"/>
    <lineage>
        <taxon>Bacteria</taxon>
        <taxon>Candidatus Nomuraibacteriota</taxon>
    </lineage>
</organism>
<evidence type="ECO:0000313" key="3">
    <source>
        <dbReference type="Proteomes" id="UP000178700"/>
    </source>
</evidence>
<dbReference type="AlphaFoldDB" id="A0A1F6V795"/>
<protein>
    <recommendedName>
        <fullName evidence="1">YbaK/aminoacyl-tRNA synthetase-associated domain-containing protein</fullName>
    </recommendedName>
</protein>
<dbReference type="SUPFAM" id="SSF55826">
    <property type="entry name" value="YbaK/ProRS associated domain"/>
    <property type="match status" value="1"/>
</dbReference>
<dbReference type="InterPro" id="IPR036754">
    <property type="entry name" value="YbaK/aa-tRNA-synt-asso_dom_sf"/>
</dbReference>
<dbReference type="PANTHER" id="PTHR30411">
    <property type="entry name" value="CYTOPLASMIC PROTEIN"/>
    <property type="match status" value="1"/>
</dbReference>
<proteinExistence type="predicted"/>